<name>A0A0S4V3G5_RALSL</name>
<organism evidence="2">
    <name type="scientific">Ralstonia solanacearum</name>
    <name type="common">Pseudomonas solanacearum</name>
    <dbReference type="NCBI Taxonomy" id="305"/>
    <lineage>
        <taxon>Bacteria</taxon>
        <taxon>Pseudomonadati</taxon>
        <taxon>Pseudomonadota</taxon>
        <taxon>Betaproteobacteria</taxon>
        <taxon>Burkholderiales</taxon>
        <taxon>Burkholderiaceae</taxon>
        <taxon>Ralstonia</taxon>
        <taxon>Ralstonia solanacearum species complex</taxon>
    </lineage>
</organism>
<dbReference type="EMBL" id="LN899824">
    <property type="protein sequence ID" value="CUV28860.1"/>
    <property type="molecule type" value="Genomic_DNA"/>
</dbReference>
<sequence length="236" mass="26019">MTCVSQSEFARMCGVSRQAVMKWKLAGRLVLQGNQVDVEATDEHMQKYHEGGSPLRRQALDAVDTRLTKAGAVDNGRRKLSTTPPALSSDAPHGQGRKGDQSAGRSKQPAGTAEIEIQPGESVDEAASRLVGEIDLEMSFDEARRIKEVYLALLNRLEFEQKSGALIELDLASNILFEEFRAQRDAWLNWPTRVAPLLAAELGIEADRMTEVLTAHVHKQIAQLGEPEANFTEREG</sequence>
<evidence type="ECO:0000256" key="1">
    <source>
        <dbReference type="SAM" id="MobiDB-lite"/>
    </source>
</evidence>
<dbReference type="AlphaFoldDB" id="A0A0S4V3G5"/>
<proteinExistence type="predicted"/>
<feature type="region of interest" description="Disordered" evidence="1">
    <location>
        <begin position="71"/>
        <end position="113"/>
    </location>
</feature>
<accession>A0A0S4V3G5</accession>
<reference evidence="2" key="1">
    <citation type="submission" date="2015-10" db="EMBL/GenBank/DDBJ databases">
        <authorList>
            <person name="Gilbert D.G."/>
        </authorList>
    </citation>
    <scope>NUCLEOTIDE SEQUENCE</scope>
    <source>
        <strain evidence="2">Phyl III-seqv23</strain>
    </source>
</reference>
<protein>
    <recommendedName>
        <fullName evidence="3">Bacteriophage-related protein</fullName>
    </recommendedName>
</protein>
<gene>
    <name evidence="2" type="ORF">RUN1985_v1_290010</name>
</gene>
<evidence type="ECO:0000313" key="2">
    <source>
        <dbReference type="EMBL" id="CUV28860.1"/>
    </source>
</evidence>
<evidence type="ECO:0008006" key="3">
    <source>
        <dbReference type="Google" id="ProtNLM"/>
    </source>
</evidence>